<evidence type="ECO:0000256" key="2">
    <source>
        <dbReference type="ARBA" id="ARBA00022643"/>
    </source>
</evidence>
<keyword evidence="5" id="KW-1185">Reference proteome</keyword>
<evidence type="ECO:0000259" key="3">
    <source>
        <dbReference type="Pfam" id="PF03358"/>
    </source>
</evidence>
<dbReference type="Pfam" id="PF03358">
    <property type="entry name" value="FMN_red"/>
    <property type="match status" value="1"/>
</dbReference>
<reference evidence="4 5" key="1">
    <citation type="submission" date="2021-10" db="EMBL/GenBank/DDBJ databases">
        <title>Collection of gut derived symbiotic bacterial strains cultured from healthy donors.</title>
        <authorList>
            <person name="Lin H."/>
            <person name="Littmann E."/>
            <person name="Claire K."/>
            <person name="Pamer E."/>
        </authorList>
    </citation>
    <scope>NUCLEOTIDE SEQUENCE [LARGE SCALE GENOMIC DNA]</scope>
    <source>
        <strain evidence="4 5">MSK.17.68</strain>
    </source>
</reference>
<dbReference type="PANTHER" id="PTHR43278">
    <property type="entry name" value="NAD(P)H-DEPENDENT FMN-CONTAINING OXIDOREDUCTASE YWQN-RELATED"/>
    <property type="match status" value="1"/>
</dbReference>
<dbReference type="Gene3D" id="3.40.50.360">
    <property type="match status" value="1"/>
</dbReference>
<protein>
    <submittedName>
        <fullName evidence="4">Flavodoxin family protein</fullName>
    </submittedName>
</protein>
<dbReference type="SUPFAM" id="SSF52218">
    <property type="entry name" value="Flavoproteins"/>
    <property type="match status" value="1"/>
</dbReference>
<dbReference type="InterPro" id="IPR029039">
    <property type="entry name" value="Flavoprotein-like_sf"/>
</dbReference>
<gene>
    <name evidence="4" type="ORF">LIP50_02730</name>
</gene>
<comment type="caution">
    <text evidence="4">The sequence shown here is derived from an EMBL/GenBank/DDBJ whole genome shotgun (WGS) entry which is preliminary data.</text>
</comment>
<dbReference type="InterPro" id="IPR051796">
    <property type="entry name" value="ISF_SsuE-like"/>
</dbReference>
<accession>A0ABS8CUJ9</accession>
<evidence type="ECO:0000313" key="4">
    <source>
        <dbReference type="EMBL" id="MCB5445111.1"/>
    </source>
</evidence>
<keyword evidence="2" id="KW-0288">FMN</keyword>
<dbReference type="InterPro" id="IPR005025">
    <property type="entry name" value="FMN_Rdtase-like_dom"/>
</dbReference>
<dbReference type="PANTHER" id="PTHR43278:SF4">
    <property type="entry name" value="NAD(P)H-DEPENDENT FMN-CONTAINING OXIDOREDUCTASE YWQN-RELATED"/>
    <property type="match status" value="1"/>
</dbReference>
<name>A0ABS8CUJ9_9FIRM</name>
<evidence type="ECO:0000313" key="5">
    <source>
        <dbReference type="Proteomes" id="UP001299409"/>
    </source>
</evidence>
<sequence length="178" mass="19593">MKILVLNGSPRKGNTLTAINSFVKGVSCEHEVEVVDTYKLDVSPCTGCRACQCYKGCVAKDDSNMIVDKIVDADLLVFATPVYWWGITAQLKMVIDKCYCKGAYLKNKKAGIIVVGGAETNDKQYELIKGQFDCISGYLSWDLLFYNAYSATQTDDLANNESAIKELESLGSLLDSEK</sequence>
<organism evidence="4 5">
    <name type="scientific">Intestinibacter bartlettii</name>
    <dbReference type="NCBI Taxonomy" id="261299"/>
    <lineage>
        <taxon>Bacteria</taxon>
        <taxon>Bacillati</taxon>
        <taxon>Bacillota</taxon>
        <taxon>Clostridia</taxon>
        <taxon>Peptostreptococcales</taxon>
        <taxon>Peptostreptococcaceae</taxon>
        <taxon>Intestinibacter</taxon>
    </lineage>
</organism>
<keyword evidence="1" id="KW-0285">Flavoprotein</keyword>
<dbReference type="RefSeq" id="WP_022071732.1">
    <property type="nucleotide sequence ID" value="NZ_BAABXU010000001.1"/>
</dbReference>
<evidence type="ECO:0000256" key="1">
    <source>
        <dbReference type="ARBA" id="ARBA00022630"/>
    </source>
</evidence>
<dbReference type="EMBL" id="JAJBMB010000002">
    <property type="protein sequence ID" value="MCB5445111.1"/>
    <property type="molecule type" value="Genomic_DNA"/>
</dbReference>
<feature type="domain" description="NADPH-dependent FMN reductase-like" evidence="3">
    <location>
        <begin position="1"/>
        <end position="118"/>
    </location>
</feature>
<proteinExistence type="predicted"/>
<dbReference type="Proteomes" id="UP001299409">
    <property type="component" value="Unassembled WGS sequence"/>
</dbReference>